<dbReference type="InterPro" id="IPR039422">
    <property type="entry name" value="MarR/SlyA-like"/>
</dbReference>
<dbReference type="SUPFAM" id="SSF46785">
    <property type="entry name" value="Winged helix' DNA-binding domain"/>
    <property type="match status" value="1"/>
</dbReference>
<proteinExistence type="predicted"/>
<evidence type="ECO:0000313" key="3">
    <source>
        <dbReference type="EMBL" id="MBL0707368.1"/>
    </source>
</evidence>
<gene>
    <name evidence="3" type="ORF">JJE72_17880</name>
</gene>
<dbReference type="PANTHER" id="PTHR33164:SF99">
    <property type="entry name" value="MARR FAMILY REGULATORY PROTEIN"/>
    <property type="match status" value="1"/>
</dbReference>
<dbReference type="EMBL" id="JAERRC010000046">
    <property type="protein sequence ID" value="MBL0707368.1"/>
    <property type="molecule type" value="Genomic_DNA"/>
</dbReference>
<feature type="region of interest" description="Disordered" evidence="1">
    <location>
        <begin position="160"/>
        <end position="192"/>
    </location>
</feature>
<feature type="domain" description="HTH marR-type" evidence="2">
    <location>
        <begin position="11"/>
        <end position="147"/>
    </location>
</feature>
<evidence type="ECO:0000313" key="4">
    <source>
        <dbReference type="Proteomes" id="UP000639051"/>
    </source>
</evidence>
<keyword evidence="4" id="KW-1185">Reference proteome</keyword>
<dbReference type="Gene3D" id="1.10.10.10">
    <property type="entry name" value="Winged helix-like DNA-binding domain superfamily/Winged helix DNA-binding domain"/>
    <property type="match status" value="1"/>
</dbReference>
<accession>A0ABS1K7C4</accession>
<dbReference type="InterPro" id="IPR036388">
    <property type="entry name" value="WH-like_DNA-bd_sf"/>
</dbReference>
<evidence type="ECO:0000256" key="1">
    <source>
        <dbReference type="SAM" id="MobiDB-lite"/>
    </source>
</evidence>
<dbReference type="InterPro" id="IPR000835">
    <property type="entry name" value="HTH_MarR-typ"/>
</dbReference>
<dbReference type="InterPro" id="IPR036390">
    <property type="entry name" value="WH_DNA-bd_sf"/>
</dbReference>
<sequence>MTEPRWLTAQERRAWLALLSVNTLLPAALDAHLTQLNKLSLFDYNVLAMLSEAEGRMLPMKELASRTSASLSRLSHVVTKLQARGWIDRQPSPDDARVTTAHLTDAGWETIADLAPEHVERVRQLVFDALEPEDVASLAEIGEKVVGRLQHDSWIFRDPARAESVPSEVRAPSAERAPSEAETLAHDGGSAR</sequence>
<dbReference type="SMART" id="SM00347">
    <property type="entry name" value="HTH_MARR"/>
    <property type="match status" value="1"/>
</dbReference>
<dbReference type="Proteomes" id="UP000639051">
    <property type="component" value="Unassembled WGS sequence"/>
</dbReference>
<protein>
    <submittedName>
        <fullName evidence="3">MarR family transcriptional regulator</fullName>
    </submittedName>
</protein>
<organism evidence="3 4">
    <name type="scientific">Sinomonas cellulolyticus</name>
    <dbReference type="NCBI Taxonomy" id="2801916"/>
    <lineage>
        <taxon>Bacteria</taxon>
        <taxon>Bacillati</taxon>
        <taxon>Actinomycetota</taxon>
        <taxon>Actinomycetes</taxon>
        <taxon>Micrococcales</taxon>
        <taxon>Micrococcaceae</taxon>
        <taxon>Sinomonas</taxon>
    </lineage>
</organism>
<comment type="caution">
    <text evidence="3">The sequence shown here is derived from an EMBL/GenBank/DDBJ whole genome shotgun (WGS) entry which is preliminary data.</text>
</comment>
<reference evidence="3 4" key="1">
    <citation type="submission" date="2021-01" db="EMBL/GenBank/DDBJ databases">
        <title>Genome public.</title>
        <authorList>
            <person name="Liu C."/>
            <person name="Sun Q."/>
        </authorList>
    </citation>
    <scope>NUCLEOTIDE SEQUENCE [LARGE SCALE GENOMIC DNA]</scope>
    <source>
        <strain evidence="3 4">JC656</strain>
    </source>
</reference>
<dbReference type="PROSITE" id="PS50995">
    <property type="entry name" value="HTH_MARR_2"/>
    <property type="match status" value="1"/>
</dbReference>
<dbReference type="Pfam" id="PF12802">
    <property type="entry name" value="MarR_2"/>
    <property type="match status" value="1"/>
</dbReference>
<evidence type="ECO:0000259" key="2">
    <source>
        <dbReference type="PROSITE" id="PS50995"/>
    </source>
</evidence>
<dbReference type="PANTHER" id="PTHR33164">
    <property type="entry name" value="TRANSCRIPTIONAL REGULATOR, MARR FAMILY"/>
    <property type="match status" value="1"/>
</dbReference>
<name>A0ABS1K7C4_9MICC</name>